<sequence>MKTRYALYDKEKKLVFGNLNDEDIKILNCPQQKDVTREYRFCKMCSENGEIKIISYDKDIVASSKRINSLALTILNSTGYIIENINCASRKISNDNKKILHNIVSISAHITQDIYSFFEVQDTPYNAEYKDKVKNKLAQHPEKAANLLFLITKHSDSIRDELLAVESIFSEQSNRLNKMQHSVHKVLMHVLYRFKVEFDDKNISCYLQKSDVIGFFDYTTVSSALYHIIGNFAKYTEQGTKISITLSHDNKSLYISINAFSLAINEDEVDKIFGDGYSGKVPSQLRKSGSGIGLFVANKLINANGGKLSVIRDKGETHTVIGIKYQENEFMIKLPQSSG</sequence>
<keyword evidence="2" id="KW-1185">Reference proteome</keyword>
<name>A0ACD5HEV5_9PROT</name>
<organism evidence="1 2">
    <name type="scientific">Acidithiobacillus montserratensis</name>
    <dbReference type="NCBI Taxonomy" id="2729135"/>
    <lineage>
        <taxon>Bacteria</taxon>
        <taxon>Pseudomonadati</taxon>
        <taxon>Pseudomonadota</taxon>
        <taxon>Acidithiobacillia</taxon>
        <taxon>Acidithiobacillales</taxon>
        <taxon>Acidithiobacillaceae</taxon>
        <taxon>Acidithiobacillus</taxon>
    </lineage>
</organism>
<accession>A0ACD5HEV5</accession>
<keyword evidence="1" id="KW-0067">ATP-binding</keyword>
<keyword evidence="1" id="KW-0547">Nucleotide-binding</keyword>
<proteinExistence type="predicted"/>
<evidence type="ECO:0000313" key="2">
    <source>
        <dbReference type="Proteomes" id="UP001195965"/>
    </source>
</evidence>
<protein>
    <submittedName>
        <fullName evidence="1">ATP-binding protein</fullName>
    </submittedName>
</protein>
<dbReference type="Proteomes" id="UP001195965">
    <property type="component" value="Chromosome"/>
</dbReference>
<gene>
    <name evidence="1" type="ORF">HHS34_013520</name>
</gene>
<dbReference type="EMBL" id="CP127526">
    <property type="protein sequence ID" value="XRI73442.1"/>
    <property type="molecule type" value="Genomic_DNA"/>
</dbReference>
<evidence type="ECO:0000313" key="1">
    <source>
        <dbReference type="EMBL" id="XRI73442.1"/>
    </source>
</evidence>
<reference evidence="1 2" key="1">
    <citation type="journal article" date="2021" name="ISME J.">
        <title>Genomic evolution of the class Acidithiobacillia: deep-branching Proteobacteria living in extreme acidic conditions.</title>
        <authorList>
            <person name="Moya-Beltran A."/>
            <person name="Beard S."/>
            <person name="Rojas-Villalobos C."/>
            <person name="Issotta F."/>
            <person name="Gallardo Y."/>
            <person name="Ulloa R."/>
            <person name="Giaveno A."/>
            <person name="Degli Esposti M."/>
            <person name="Johnson D.B."/>
            <person name="Quatrini R."/>
        </authorList>
    </citation>
    <scope>NUCLEOTIDE SEQUENCE [LARGE SCALE GENOMIC DNA]</scope>
    <source>
        <strain evidence="1 2">GG1-14</strain>
    </source>
</reference>